<keyword evidence="2" id="KW-1185">Reference proteome</keyword>
<comment type="caution">
    <text evidence="1">The sequence shown here is derived from an EMBL/GenBank/DDBJ whole genome shotgun (WGS) entry which is preliminary data.</text>
</comment>
<reference evidence="1 2" key="1">
    <citation type="submission" date="2020-12" db="EMBL/GenBank/DDBJ databases">
        <title>Concerted genomic and epigenomic changes stabilize Arabidopsis allopolyploids.</title>
        <authorList>
            <person name="Chen Z."/>
        </authorList>
    </citation>
    <scope>NUCLEOTIDE SEQUENCE [LARGE SCALE GENOMIC DNA]</scope>
    <source>
        <strain evidence="1">As9502</strain>
        <tissue evidence="1">Leaf</tissue>
    </source>
</reference>
<dbReference type="AlphaFoldDB" id="A0A8T2BNA4"/>
<protein>
    <submittedName>
        <fullName evidence="1">Uncharacterized protein</fullName>
    </submittedName>
</protein>
<sequence length="81" mass="8710">MVYGTLYQMRRRYGMACMCPRGAGRADCDDSVAAAVDNACSDASLLLTKFALARPSSDNVSVVVQWLTGGRGGIINHRLNN</sequence>
<dbReference type="EMBL" id="JAEFBJ010000007">
    <property type="protein sequence ID" value="KAG7588345.1"/>
    <property type="molecule type" value="Genomic_DNA"/>
</dbReference>
<name>A0A8T2BNA4_ARASU</name>
<accession>A0A8T2BNA4</accession>
<dbReference type="Proteomes" id="UP000694251">
    <property type="component" value="Chromosome 7"/>
</dbReference>
<gene>
    <name evidence="1" type="ORF">ISN44_As07g006760</name>
</gene>
<evidence type="ECO:0000313" key="1">
    <source>
        <dbReference type="EMBL" id="KAG7588345.1"/>
    </source>
</evidence>
<proteinExistence type="predicted"/>
<organism evidence="1 2">
    <name type="scientific">Arabidopsis suecica</name>
    <name type="common">Swedish thale-cress</name>
    <name type="synonym">Cardaminopsis suecica</name>
    <dbReference type="NCBI Taxonomy" id="45249"/>
    <lineage>
        <taxon>Eukaryota</taxon>
        <taxon>Viridiplantae</taxon>
        <taxon>Streptophyta</taxon>
        <taxon>Embryophyta</taxon>
        <taxon>Tracheophyta</taxon>
        <taxon>Spermatophyta</taxon>
        <taxon>Magnoliopsida</taxon>
        <taxon>eudicotyledons</taxon>
        <taxon>Gunneridae</taxon>
        <taxon>Pentapetalae</taxon>
        <taxon>rosids</taxon>
        <taxon>malvids</taxon>
        <taxon>Brassicales</taxon>
        <taxon>Brassicaceae</taxon>
        <taxon>Camelineae</taxon>
        <taxon>Arabidopsis</taxon>
    </lineage>
</organism>
<evidence type="ECO:0000313" key="2">
    <source>
        <dbReference type="Proteomes" id="UP000694251"/>
    </source>
</evidence>